<evidence type="ECO:0000313" key="4">
    <source>
        <dbReference type="Proteomes" id="UP000502196"/>
    </source>
</evidence>
<dbReference type="SUPFAM" id="SSF53448">
    <property type="entry name" value="Nucleotide-diphospho-sugar transferases"/>
    <property type="match status" value="1"/>
</dbReference>
<dbReference type="OrthoDB" id="2902148at2"/>
<dbReference type="KEGG" id="kyr:CVV65_00310"/>
<evidence type="ECO:0000313" key="2">
    <source>
        <dbReference type="EMBL" id="CAB3389730.1"/>
    </source>
</evidence>
<name>A0A2K8N232_9BACL</name>
<dbReference type="Proteomes" id="UP000231932">
    <property type="component" value="Chromosome"/>
</dbReference>
<gene>
    <name evidence="2" type="ORF">COOX1_0061</name>
    <name evidence="1" type="ORF">CVV65_00310</name>
</gene>
<organism evidence="1 3">
    <name type="scientific">Kyrpidia spormannii</name>
    <dbReference type="NCBI Taxonomy" id="2055160"/>
    <lineage>
        <taxon>Bacteria</taxon>
        <taxon>Bacillati</taxon>
        <taxon>Bacillota</taxon>
        <taxon>Bacilli</taxon>
        <taxon>Bacillales</taxon>
        <taxon>Alicyclobacillaceae</taxon>
        <taxon>Kyrpidia</taxon>
    </lineage>
</organism>
<evidence type="ECO:0000313" key="1">
    <source>
        <dbReference type="EMBL" id="ATY83614.1"/>
    </source>
</evidence>
<sequence length="261" mass="28927">MLSIVPAYNEAGRIVRALRILRASGADPVIVIANGCRDGTEWRVRSLGDPRVEVLVWPHPLGIDIPRAVGAAVALAREVPHALWYDGDWIGDVRHELRPFIRKVEHFDVDLALWDLGVDQFPDPALNHLWNKLKNSLPFGNRLEGVHPSLGPVALSARLLRAVPLSDVAKPPTLLAHAARLGMRVEVLARCPLARLASAHRVNGHRRAVLEAVTGDTMEALCILNNRPRTRQFAGNLYIGAHRERRWDHLATLVQFIRGGA</sequence>
<reference evidence="2 4" key="3">
    <citation type="submission" date="2020-04" db="EMBL/GenBank/DDBJ databases">
        <authorList>
            <person name="Hogendoorn C."/>
        </authorList>
    </citation>
    <scope>NUCLEOTIDE SEQUENCE [LARGE SCALE GENOMIC DNA]</scope>
    <source>
        <strain evidence="2">COOX1</strain>
    </source>
</reference>
<dbReference type="AlphaFoldDB" id="A0A2K8N232"/>
<keyword evidence="3" id="KW-1185">Reference proteome</keyword>
<proteinExistence type="predicted"/>
<accession>A0A2K8N232</accession>
<dbReference type="EMBL" id="LR792683">
    <property type="protein sequence ID" value="CAB3389730.1"/>
    <property type="molecule type" value="Genomic_DNA"/>
</dbReference>
<evidence type="ECO:0000313" key="3">
    <source>
        <dbReference type="Proteomes" id="UP000231932"/>
    </source>
</evidence>
<protein>
    <recommendedName>
        <fullName evidence="5">Glycosyl transferase family 2</fullName>
    </recommendedName>
</protein>
<reference evidence="1" key="2">
    <citation type="journal article" date="2018" name="Genome Announc.">
        <title>Complete Genome Sequence of Kyrpidia sp. Strain EA-1, a Thermophilic Knallgas Bacterium, Isolated from the Azores.</title>
        <authorList>
            <person name="Reiner J.E."/>
            <person name="Lapp C.J."/>
            <person name="Bunk B."/>
            <person name="Sproer C."/>
            <person name="Overmann J."/>
            <person name="Gescher J."/>
        </authorList>
    </citation>
    <scope>NUCLEOTIDE SEQUENCE</scope>
    <source>
        <strain evidence="1">EA-1</strain>
    </source>
</reference>
<reference evidence="3" key="1">
    <citation type="submission" date="2017-11" db="EMBL/GenBank/DDBJ databases">
        <title>Complete Genome Sequence of Kyrpidia sp. Strain EA-1, a thermophilic, hydrogen-oxidizing Bacterium, isolated from the Azores.</title>
        <authorList>
            <person name="Reiner J.E."/>
            <person name="Lapp C.J."/>
            <person name="Bunk B."/>
            <person name="Gescher J."/>
        </authorList>
    </citation>
    <scope>NUCLEOTIDE SEQUENCE [LARGE SCALE GENOMIC DNA]</scope>
    <source>
        <strain evidence="3">EA-1</strain>
    </source>
</reference>
<dbReference type="Gene3D" id="3.90.550.10">
    <property type="entry name" value="Spore Coat Polysaccharide Biosynthesis Protein SpsA, Chain A"/>
    <property type="match status" value="1"/>
</dbReference>
<dbReference type="RefSeq" id="WP_100666476.1">
    <property type="nucleotide sequence ID" value="NZ_CP024955.1"/>
</dbReference>
<dbReference type="EMBL" id="CP024955">
    <property type="protein sequence ID" value="ATY83614.1"/>
    <property type="molecule type" value="Genomic_DNA"/>
</dbReference>
<dbReference type="Proteomes" id="UP000502196">
    <property type="component" value="Chromosome"/>
</dbReference>
<dbReference type="InterPro" id="IPR029044">
    <property type="entry name" value="Nucleotide-diphossugar_trans"/>
</dbReference>
<evidence type="ECO:0008006" key="5">
    <source>
        <dbReference type="Google" id="ProtNLM"/>
    </source>
</evidence>